<dbReference type="RefSeq" id="WP_066568566.1">
    <property type="nucleotide sequence ID" value="NZ_CP015622.1"/>
</dbReference>
<dbReference type="SUPFAM" id="SSF50475">
    <property type="entry name" value="FMN-binding split barrel"/>
    <property type="match status" value="1"/>
</dbReference>
<sequence length="396" mass="43859">MTSIVPNTFDPQVFREVMGHYPTGVAVVTGRTEEGEILALVVGTFSSVSLDPPLVSFMPMKTSRTFQKLRTCSTLCISILGGEQQAEMLAVAQRWENKLDGIDWFPSPSGDPVLRNAIAWIDTTIAEVVEAGDHWIVLCAVTDLQITNSVPPLLFFQGGYGSFAGLESGSRMSHEILPAIHAAHNANNELRDLADSIGCEVSVFAAVSDDELATVFSALSAGATREGGLASRFPLVPPIGDSYLFDKSPELQERWMNKLRKPSDEIREMHQRRLEFIREHGYLPAFLPEEGSRAYEQMIQATREYKKAALTPQEERSIRETIGSTPVDYEPREIIDAETYDVGSIVFPVRDPSGEYTMTLRLAQLPMSVGGATIMDWVERTRMVIAEIERSEVLAE</sequence>
<dbReference type="GO" id="GO:0010181">
    <property type="term" value="F:FMN binding"/>
    <property type="evidence" value="ECO:0007669"/>
    <property type="project" value="InterPro"/>
</dbReference>
<dbReference type="InterPro" id="IPR002563">
    <property type="entry name" value="Flavin_Rdtase-like_dom"/>
</dbReference>
<accession>A0A172QWK0</accession>
<evidence type="ECO:0000256" key="1">
    <source>
        <dbReference type="ARBA" id="ARBA00008898"/>
    </source>
</evidence>
<dbReference type="Proteomes" id="UP000076929">
    <property type="component" value="Chromosome"/>
</dbReference>
<dbReference type="Pfam" id="PF01613">
    <property type="entry name" value="Flavin_Reduct"/>
    <property type="match status" value="1"/>
</dbReference>
<gene>
    <name evidence="4" type="ORF">ccrud_12860</name>
</gene>
<dbReference type="InterPro" id="IPR012349">
    <property type="entry name" value="Split_barrel_FMN-bd"/>
</dbReference>
<organism evidence="4 5">
    <name type="scientific">Corynebacterium crudilactis</name>
    <dbReference type="NCBI Taxonomy" id="1652495"/>
    <lineage>
        <taxon>Bacteria</taxon>
        <taxon>Bacillati</taxon>
        <taxon>Actinomycetota</taxon>
        <taxon>Actinomycetes</taxon>
        <taxon>Mycobacteriales</taxon>
        <taxon>Corynebacteriaceae</taxon>
        <taxon>Corynebacterium</taxon>
    </lineage>
</organism>
<evidence type="ECO:0000259" key="3">
    <source>
        <dbReference type="SMART" id="SM00903"/>
    </source>
</evidence>
<keyword evidence="2" id="KW-0560">Oxidoreductase</keyword>
<dbReference type="PANTHER" id="PTHR30466:SF11">
    <property type="entry name" value="FLAVIN-DEPENDENT MONOOXYGENASE, REDUCTASE SUBUNIT HSAB"/>
    <property type="match status" value="1"/>
</dbReference>
<evidence type="ECO:0000313" key="4">
    <source>
        <dbReference type="EMBL" id="ANE05000.1"/>
    </source>
</evidence>
<dbReference type="EMBL" id="CP015622">
    <property type="protein sequence ID" value="ANE05000.1"/>
    <property type="molecule type" value="Genomic_DNA"/>
</dbReference>
<dbReference type="STRING" id="1652495.ccrud_12860"/>
<name>A0A172QWK0_9CORY</name>
<dbReference type="GO" id="GO:0042602">
    <property type="term" value="F:riboflavin reductase (NADPH) activity"/>
    <property type="evidence" value="ECO:0007669"/>
    <property type="project" value="TreeGrafter"/>
</dbReference>
<evidence type="ECO:0000313" key="5">
    <source>
        <dbReference type="Proteomes" id="UP000076929"/>
    </source>
</evidence>
<evidence type="ECO:0000256" key="2">
    <source>
        <dbReference type="ARBA" id="ARBA00023002"/>
    </source>
</evidence>
<protein>
    <submittedName>
        <fullName evidence="4">Flavin oxidoreductase</fullName>
    </submittedName>
</protein>
<dbReference type="KEGG" id="ccjz:ccrud_12860"/>
<feature type="domain" description="Flavin reductase like" evidence="3">
    <location>
        <begin position="18"/>
        <end position="162"/>
    </location>
</feature>
<reference evidence="4 5" key="1">
    <citation type="submission" date="2016-05" db="EMBL/GenBank/DDBJ databases">
        <title>Complete genome sequence of Corynebacterium crudilactis, a new Corynebacterium species isolated from raw cow's milk.</title>
        <authorList>
            <person name="Christian R."/>
            <person name="Zimmermann J."/>
            <person name="Lipski A."/>
            <person name="Kalinowski J."/>
        </authorList>
    </citation>
    <scope>NUCLEOTIDE SEQUENCE [LARGE SCALE GENOMIC DNA]</scope>
    <source>
        <strain evidence="4 5">JZ16</strain>
    </source>
</reference>
<dbReference type="InterPro" id="IPR050268">
    <property type="entry name" value="NADH-dep_flavin_reductase"/>
</dbReference>
<dbReference type="PANTHER" id="PTHR30466">
    <property type="entry name" value="FLAVIN REDUCTASE"/>
    <property type="match status" value="1"/>
</dbReference>
<dbReference type="AlphaFoldDB" id="A0A172QWK0"/>
<comment type="similarity">
    <text evidence="1">Belongs to the non-flavoprotein flavin reductase family.</text>
</comment>
<dbReference type="Gene3D" id="2.30.110.10">
    <property type="entry name" value="Electron Transport, Fmn-binding Protein, Chain A"/>
    <property type="match status" value="1"/>
</dbReference>
<proteinExistence type="inferred from homology"/>
<dbReference type="SMART" id="SM00903">
    <property type="entry name" value="Flavin_Reduct"/>
    <property type="match status" value="1"/>
</dbReference>
<keyword evidence="5" id="KW-1185">Reference proteome</keyword>